<evidence type="ECO:0000256" key="7">
    <source>
        <dbReference type="ARBA" id="ARBA00023146"/>
    </source>
</evidence>
<dbReference type="InterPro" id="IPR002316">
    <property type="entry name" value="Pro-tRNA-ligase_IIa"/>
</dbReference>
<dbReference type="RefSeq" id="XP_022584218.1">
    <property type="nucleotide sequence ID" value="XM_022721958.1"/>
</dbReference>
<keyword evidence="6" id="KW-0648">Protein biosynthesis</keyword>
<evidence type="ECO:0000256" key="5">
    <source>
        <dbReference type="ARBA" id="ARBA00022840"/>
    </source>
</evidence>
<dbReference type="InterPro" id="IPR044140">
    <property type="entry name" value="ProRS_anticodon_short"/>
</dbReference>
<dbReference type="InterPro" id="IPR036621">
    <property type="entry name" value="Anticodon-bd_dom_sf"/>
</dbReference>
<proteinExistence type="inferred from homology"/>
<dbReference type="SUPFAM" id="SSF55681">
    <property type="entry name" value="Class II aaRS and biotin synthetases"/>
    <property type="match status" value="1"/>
</dbReference>
<evidence type="ECO:0000256" key="9">
    <source>
        <dbReference type="ARBA" id="ARBA00047671"/>
    </source>
</evidence>
<dbReference type="InterPro" id="IPR004154">
    <property type="entry name" value="Anticodon-bd"/>
</dbReference>
<dbReference type="FunFam" id="3.30.930.10:FF:000125">
    <property type="entry name" value="Prolyl-tRNA synthetase"/>
    <property type="match status" value="1"/>
</dbReference>
<dbReference type="PRINTS" id="PR01046">
    <property type="entry name" value="TRNASYNTHPRO"/>
</dbReference>
<dbReference type="CDD" id="cd00861">
    <property type="entry name" value="ProRS_anticodon_short"/>
    <property type="match status" value="1"/>
</dbReference>
<dbReference type="InterPro" id="IPR050062">
    <property type="entry name" value="Pro-tRNA_synthetase"/>
</dbReference>
<evidence type="ECO:0000313" key="11">
    <source>
        <dbReference type="EMBL" id="OJJ49708.1"/>
    </source>
</evidence>
<dbReference type="Proteomes" id="UP000184188">
    <property type="component" value="Unassembled WGS sequence"/>
</dbReference>
<keyword evidence="4" id="KW-0547">Nucleotide-binding</keyword>
<dbReference type="AlphaFoldDB" id="A0A1L9SRC3"/>
<organism evidence="11 12">
    <name type="scientific">Penicilliopsis zonata CBS 506.65</name>
    <dbReference type="NCBI Taxonomy" id="1073090"/>
    <lineage>
        <taxon>Eukaryota</taxon>
        <taxon>Fungi</taxon>
        <taxon>Dikarya</taxon>
        <taxon>Ascomycota</taxon>
        <taxon>Pezizomycotina</taxon>
        <taxon>Eurotiomycetes</taxon>
        <taxon>Eurotiomycetidae</taxon>
        <taxon>Eurotiales</taxon>
        <taxon>Aspergillaceae</taxon>
        <taxon>Penicilliopsis</taxon>
    </lineage>
</organism>
<dbReference type="EMBL" id="KV878337">
    <property type="protein sequence ID" value="OJJ49708.1"/>
    <property type="molecule type" value="Genomic_DNA"/>
</dbReference>
<dbReference type="InterPro" id="IPR002314">
    <property type="entry name" value="aa-tRNA-synt_IIb"/>
</dbReference>
<keyword evidence="5" id="KW-0067">ATP-binding</keyword>
<dbReference type="GO" id="GO:0006433">
    <property type="term" value="P:prolyl-tRNA aminoacylation"/>
    <property type="evidence" value="ECO:0007669"/>
    <property type="project" value="InterPro"/>
</dbReference>
<dbReference type="Pfam" id="PF03129">
    <property type="entry name" value="HGTP_anticodon"/>
    <property type="match status" value="1"/>
</dbReference>
<dbReference type="InterPro" id="IPR006195">
    <property type="entry name" value="aa-tRNA-synth_II"/>
</dbReference>
<dbReference type="PROSITE" id="PS50862">
    <property type="entry name" value="AA_TRNA_LIGASE_II"/>
    <property type="match status" value="1"/>
</dbReference>
<dbReference type="Gene3D" id="3.40.50.800">
    <property type="entry name" value="Anticodon-binding domain"/>
    <property type="match status" value="1"/>
</dbReference>
<sequence length="632" mass="69772">MVFALCSGSGRSVVSRPCSRPLRLQIAQRCGFKTDGRSRTSGFWIPTGGISKKIADGGKEDANALLVRGGFLRQAYSGVFHLLPLGLRVQDKFERLIDKHMRSLGASKVALSSISSQELWEKSGRLTEDSEVFRFTDRKESRFLLAPTHEEEITTLVASLTKSYKDLPLRLYQITRKYRDEPRPRQGLLRGREFVMKDLYTFDYNVEEALKTYHAVKGAYVQLFKELKIPFLVAAAHSGSMGGSMSHEFHLESSKGEDNVISCSHCDHVYNGELENGVSNAPDSQASLASESFGATSGGPPAISNGLWMAISSDRKTLVRGWYPEFLMQEGNEEPVRRRVSSHAVKSIAQAAGVDLDLSIEKPLELWVAKLKVDKSCGSGSARVLDLYDSHVRVYKRPPLSDLMNELDLPTVEVEYSMLDRFPGTNHGLSLLQVHDGDKCQKCAQGSLKVHTSVELGHTFHLGTRYSEVLEASVPVNRSLLDAPESSSTSSSESQIVPMQMGCHGIGVSRLISAVADNLADSRGLNWPRAVAPYEVAVVPGEGLEEVAEKVYDSLTTDPTTSADVILDDRTKSIGWKLGDADLIGYPVIIVVGKGWKKQQVLEVQCRRLDNLREDVSLEQLPTFVKSLLDRL</sequence>
<evidence type="ECO:0000256" key="3">
    <source>
        <dbReference type="ARBA" id="ARBA00022598"/>
    </source>
</evidence>
<dbReference type="FunFam" id="3.40.50.800:FF:000035">
    <property type="entry name" value="Prolyl-tRNA synthetase"/>
    <property type="match status" value="1"/>
</dbReference>
<protein>
    <recommendedName>
        <fullName evidence="2">proline--tRNA ligase</fullName>
        <ecNumber evidence="2">6.1.1.15</ecNumber>
    </recommendedName>
    <alternativeName>
        <fullName evidence="8">Prolyl-tRNA synthetase</fullName>
    </alternativeName>
</protein>
<dbReference type="OrthoDB" id="10267474at2759"/>
<evidence type="ECO:0000259" key="10">
    <source>
        <dbReference type="PROSITE" id="PS50862"/>
    </source>
</evidence>
<dbReference type="GO" id="GO:0005739">
    <property type="term" value="C:mitochondrion"/>
    <property type="evidence" value="ECO:0007669"/>
    <property type="project" value="TreeGrafter"/>
</dbReference>
<keyword evidence="12" id="KW-1185">Reference proteome</keyword>
<dbReference type="GO" id="GO:0004827">
    <property type="term" value="F:proline-tRNA ligase activity"/>
    <property type="evidence" value="ECO:0007669"/>
    <property type="project" value="UniProtKB-EC"/>
</dbReference>
<dbReference type="GeneID" id="34608423"/>
<dbReference type="Pfam" id="PF00587">
    <property type="entry name" value="tRNA-synt_2b"/>
    <property type="match status" value="1"/>
</dbReference>
<evidence type="ECO:0000256" key="1">
    <source>
        <dbReference type="ARBA" id="ARBA00008226"/>
    </source>
</evidence>
<accession>A0A1L9SRC3</accession>
<gene>
    <name evidence="11" type="ORF">ASPZODRAFT_128218</name>
</gene>
<name>A0A1L9SRC3_9EURO</name>
<dbReference type="InterPro" id="IPR045864">
    <property type="entry name" value="aa-tRNA-synth_II/BPL/LPL"/>
</dbReference>
<dbReference type="VEuPathDB" id="FungiDB:ASPZODRAFT_128218"/>
<dbReference type="PANTHER" id="PTHR42753">
    <property type="entry name" value="MITOCHONDRIAL RIBOSOME PROTEIN L39/PROLYL-TRNA LIGASE FAMILY MEMBER"/>
    <property type="match status" value="1"/>
</dbReference>
<comment type="catalytic activity">
    <reaction evidence="9">
        <text>tRNA(Pro) + L-proline + ATP = L-prolyl-tRNA(Pro) + AMP + diphosphate</text>
        <dbReference type="Rhea" id="RHEA:14305"/>
        <dbReference type="Rhea" id="RHEA-COMP:9700"/>
        <dbReference type="Rhea" id="RHEA-COMP:9702"/>
        <dbReference type="ChEBI" id="CHEBI:30616"/>
        <dbReference type="ChEBI" id="CHEBI:33019"/>
        <dbReference type="ChEBI" id="CHEBI:60039"/>
        <dbReference type="ChEBI" id="CHEBI:78442"/>
        <dbReference type="ChEBI" id="CHEBI:78532"/>
        <dbReference type="ChEBI" id="CHEBI:456215"/>
        <dbReference type="EC" id="6.1.1.15"/>
    </reaction>
</comment>
<dbReference type="GO" id="GO:0005524">
    <property type="term" value="F:ATP binding"/>
    <property type="evidence" value="ECO:0007669"/>
    <property type="project" value="UniProtKB-KW"/>
</dbReference>
<dbReference type="SUPFAM" id="SSF52954">
    <property type="entry name" value="Class II aaRS ABD-related"/>
    <property type="match status" value="1"/>
</dbReference>
<reference evidence="12" key="1">
    <citation type="journal article" date="2017" name="Genome Biol.">
        <title>Comparative genomics reveals high biological diversity and specific adaptations in the industrially and medically important fungal genus Aspergillus.</title>
        <authorList>
            <person name="de Vries R.P."/>
            <person name="Riley R."/>
            <person name="Wiebenga A."/>
            <person name="Aguilar-Osorio G."/>
            <person name="Amillis S."/>
            <person name="Uchima C.A."/>
            <person name="Anderluh G."/>
            <person name="Asadollahi M."/>
            <person name="Askin M."/>
            <person name="Barry K."/>
            <person name="Battaglia E."/>
            <person name="Bayram O."/>
            <person name="Benocci T."/>
            <person name="Braus-Stromeyer S.A."/>
            <person name="Caldana C."/>
            <person name="Canovas D."/>
            <person name="Cerqueira G.C."/>
            <person name="Chen F."/>
            <person name="Chen W."/>
            <person name="Choi C."/>
            <person name="Clum A."/>
            <person name="Dos Santos R.A."/>
            <person name="Damasio A.R."/>
            <person name="Diallinas G."/>
            <person name="Emri T."/>
            <person name="Fekete E."/>
            <person name="Flipphi M."/>
            <person name="Freyberg S."/>
            <person name="Gallo A."/>
            <person name="Gournas C."/>
            <person name="Habgood R."/>
            <person name="Hainaut M."/>
            <person name="Harispe M.L."/>
            <person name="Henrissat B."/>
            <person name="Hilden K.S."/>
            <person name="Hope R."/>
            <person name="Hossain A."/>
            <person name="Karabika E."/>
            <person name="Karaffa L."/>
            <person name="Karanyi Z."/>
            <person name="Krasevec N."/>
            <person name="Kuo A."/>
            <person name="Kusch H."/>
            <person name="LaButti K."/>
            <person name="Lagendijk E.L."/>
            <person name="Lapidus A."/>
            <person name="Levasseur A."/>
            <person name="Lindquist E."/>
            <person name="Lipzen A."/>
            <person name="Logrieco A.F."/>
            <person name="MacCabe A."/>
            <person name="Maekelae M.R."/>
            <person name="Malavazi I."/>
            <person name="Melin P."/>
            <person name="Meyer V."/>
            <person name="Mielnichuk N."/>
            <person name="Miskei M."/>
            <person name="Molnar A.P."/>
            <person name="Mule G."/>
            <person name="Ngan C.Y."/>
            <person name="Orejas M."/>
            <person name="Orosz E."/>
            <person name="Ouedraogo J.P."/>
            <person name="Overkamp K.M."/>
            <person name="Park H.-S."/>
            <person name="Perrone G."/>
            <person name="Piumi F."/>
            <person name="Punt P.J."/>
            <person name="Ram A.F."/>
            <person name="Ramon A."/>
            <person name="Rauscher S."/>
            <person name="Record E."/>
            <person name="Riano-Pachon D.M."/>
            <person name="Robert V."/>
            <person name="Roehrig J."/>
            <person name="Ruller R."/>
            <person name="Salamov A."/>
            <person name="Salih N.S."/>
            <person name="Samson R.A."/>
            <person name="Sandor E."/>
            <person name="Sanguinetti M."/>
            <person name="Schuetze T."/>
            <person name="Sepcic K."/>
            <person name="Shelest E."/>
            <person name="Sherlock G."/>
            <person name="Sophianopoulou V."/>
            <person name="Squina F.M."/>
            <person name="Sun H."/>
            <person name="Susca A."/>
            <person name="Todd R.B."/>
            <person name="Tsang A."/>
            <person name="Unkles S.E."/>
            <person name="van de Wiele N."/>
            <person name="van Rossen-Uffink D."/>
            <person name="Oliveira J.V."/>
            <person name="Vesth T.C."/>
            <person name="Visser J."/>
            <person name="Yu J.-H."/>
            <person name="Zhou M."/>
            <person name="Andersen M.R."/>
            <person name="Archer D.B."/>
            <person name="Baker S.E."/>
            <person name="Benoit I."/>
            <person name="Brakhage A.A."/>
            <person name="Braus G.H."/>
            <person name="Fischer R."/>
            <person name="Frisvad J.C."/>
            <person name="Goldman G.H."/>
            <person name="Houbraken J."/>
            <person name="Oakley B."/>
            <person name="Pocsi I."/>
            <person name="Scazzocchio C."/>
            <person name="Seiboth B."/>
            <person name="vanKuyk P.A."/>
            <person name="Wortman J."/>
            <person name="Dyer P.S."/>
            <person name="Grigoriev I.V."/>
        </authorList>
    </citation>
    <scope>NUCLEOTIDE SEQUENCE [LARGE SCALE GENOMIC DNA]</scope>
    <source>
        <strain evidence="12">CBS 506.65</strain>
    </source>
</reference>
<keyword evidence="3" id="KW-0436">Ligase</keyword>
<comment type="similarity">
    <text evidence="1">Belongs to the class-II aminoacyl-tRNA synthetase family.</text>
</comment>
<evidence type="ECO:0000256" key="8">
    <source>
        <dbReference type="ARBA" id="ARBA00029731"/>
    </source>
</evidence>
<dbReference type="STRING" id="1073090.A0A1L9SRC3"/>
<evidence type="ECO:0000256" key="2">
    <source>
        <dbReference type="ARBA" id="ARBA00012831"/>
    </source>
</evidence>
<evidence type="ECO:0000313" key="12">
    <source>
        <dbReference type="Proteomes" id="UP000184188"/>
    </source>
</evidence>
<keyword evidence="7" id="KW-0030">Aminoacyl-tRNA synthetase</keyword>
<dbReference type="EC" id="6.1.1.15" evidence="2"/>
<evidence type="ECO:0000256" key="6">
    <source>
        <dbReference type="ARBA" id="ARBA00022917"/>
    </source>
</evidence>
<dbReference type="Gene3D" id="3.30.930.10">
    <property type="entry name" value="Bira Bifunctional Protein, Domain 2"/>
    <property type="match status" value="2"/>
</dbReference>
<dbReference type="PANTHER" id="PTHR42753:SF2">
    <property type="entry name" value="PROLINE--TRNA LIGASE"/>
    <property type="match status" value="1"/>
</dbReference>
<evidence type="ECO:0000256" key="4">
    <source>
        <dbReference type="ARBA" id="ARBA00022741"/>
    </source>
</evidence>
<feature type="domain" description="Aminoacyl-transfer RNA synthetases class-II family profile" evidence="10">
    <location>
        <begin position="73"/>
        <end position="528"/>
    </location>
</feature>